<dbReference type="EMBL" id="WFKQ01000156">
    <property type="protein sequence ID" value="MUG33561.1"/>
    <property type="molecule type" value="Genomic_DNA"/>
</dbReference>
<feature type="non-terminal residue" evidence="2">
    <location>
        <position position="1"/>
    </location>
</feature>
<feature type="non-terminal residue" evidence="2">
    <location>
        <position position="84"/>
    </location>
</feature>
<dbReference type="OrthoDB" id="9765654at2"/>
<comment type="caution">
    <text evidence="2">The sequence shown here is derived from an EMBL/GenBank/DDBJ whole genome shotgun (WGS) entry which is preliminary data.</text>
</comment>
<proteinExistence type="predicted"/>
<dbReference type="Gene3D" id="3.40.630.10">
    <property type="entry name" value="Zn peptidases"/>
    <property type="match status" value="1"/>
</dbReference>
<sequence>AMYELACELFPIPRSITGQGFRASLELLNKTLGGGILKFHSIKSGTKVFDWIVPDEWNAKEAYIITPEGEKICDFKKHNLHLLN</sequence>
<organism evidence="2 3">
    <name type="scientific">Psychrobacter sanguinis</name>
    <dbReference type="NCBI Taxonomy" id="861445"/>
    <lineage>
        <taxon>Bacteria</taxon>
        <taxon>Pseudomonadati</taxon>
        <taxon>Pseudomonadota</taxon>
        <taxon>Gammaproteobacteria</taxon>
        <taxon>Moraxellales</taxon>
        <taxon>Moraxellaceae</taxon>
        <taxon>Psychrobacter</taxon>
    </lineage>
</organism>
<protein>
    <submittedName>
        <fullName evidence="2">DUF4910 domain-containing protein</fullName>
    </submittedName>
</protein>
<dbReference type="AlphaFoldDB" id="A0A844M3P6"/>
<gene>
    <name evidence="2" type="ORF">GB996_12340</name>
</gene>
<dbReference type="Proteomes" id="UP000442109">
    <property type="component" value="Unassembled WGS sequence"/>
</dbReference>
<feature type="domain" description="DUF4910" evidence="1">
    <location>
        <begin position="3"/>
        <end position="56"/>
    </location>
</feature>
<evidence type="ECO:0000313" key="3">
    <source>
        <dbReference type="Proteomes" id="UP000442109"/>
    </source>
</evidence>
<reference evidence="2 3" key="1">
    <citation type="journal article" date="2019" name="PLoS ONE">
        <title>Pup mortality in New Zealand sea lions (Phocarctos hookeri) at Enderby Island, Auckland Islands, 2013-18.</title>
        <authorList>
            <person name="Michael S.A."/>
            <person name="Hayman D.T.S."/>
            <person name="Gray R."/>
            <person name="Zhang J."/>
            <person name="Rogers L."/>
            <person name="Roe W.D."/>
        </authorList>
    </citation>
    <scope>NUCLEOTIDE SEQUENCE [LARGE SCALE GENOMIC DNA]</scope>
    <source>
        <strain evidence="2 3">SM868</strain>
    </source>
</reference>
<dbReference type="InterPro" id="IPR032589">
    <property type="entry name" value="DUF4910"/>
</dbReference>
<accession>A0A844M3P6</accession>
<evidence type="ECO:0000259" key="1">
    <source>
        <dbReference type="Pfam" id="PF16254"/>
    </source>
</evidence>
<name>A0A844M3P6_9GAMM</name>
<keyword evidence="3" id="KW-1185">Reference proteome</keyword>
<evidence type="ECO:0000313" key="2">
    <source>
        <dbReference type="EMBL" id="MUG33561.1"/>
    </source>
</evidence>
<dbReference type="Pfam" id="PF16254">
    <property type="entry name" value="DUF4910"/>
    <property type="match status" value="1"/>
</dbReference>